<comment type="caution">
    <text evidence="2">The sequence shown here is derived from an EMBL/GenBank/DDBJ whole genome shotgun (WGS) entry which is preliminary data.</text>
</comment>
<dbReference type="SUPFAM" id="SSF46785">
    <property type="entry name" value="Winged helix' DNA-binding domain"/>
    <property type="match status" value="1"/>
</dbReference>
<dbReference type="InterPro" id="IPR000847">
    <property type="entry name" value="LysR_HTH_N"/>
</dbReference>
<dbReference type="Gene3D" id="1.10.10.10">
    <property type="entry name" value="Winged helix-like DNA-binding domain superfamily/Winged helix DNA-binding domain"/>
    <property type="match status" value="1"/>
</dbReference>
<keyword evidence="3" id="KW-1185">Reference proteome</keyword>
<reference evidence="2 3" key="1">
    <citation type="submission" date="2024-03" db="EMBL/GenBank/DDBJ databases">
        <title>Human intestinal bacterial collection.</title>
        <authorList>
            <person name="Pauvert C."/>
            <person name="Hitch T.C.A."/>
            <person name="Clavel T."/>
        </authorList>
    </citation>
    <scope>NUCLEOTIDE SEQUENCE [LARGE SCALE GENOMIC DNA]</scope>
    <source>
        <strain evidence="2 3">CLA-SR-H021</strain>
    </source>
</reference>
<dbReference type="PANTHER" id="PTHR30432">
    <property type="entry name" value="TRANSCRIPTIONAL REGULATOR MODE"/>
    <property type="match status" value="1"/>
</dbReference>
<protein>
    <submittedName>
        <fullName evidence="2">LysR family transcriptional regulator</fullName>
    </submittedName>
</protein>
<dbReference type="PANTHER" id="PTHR30432:SF1">
    <property type="entry name" value="DNA-BINDING TRANSCRIPTIONAL DUAL REGULATOR MODE"/>
    <property type="match status" value="1"/>
</dbReference>
<organism evidence="2 3">
    <name type="scientific">Enterocloster hominis</name>
    <name type="common">ex Hitch et al. 2024</name>
    <dbReference type="NCBI Taxonomy" id="1917870"/>
    <lineage>
        <taxon>Bacteria</taxon>
        <taxon>Bacillati</taxon>
        <taxon>Bacillota</taxon>
        <taxon>Clostridia</taxon>
        <taxon>Lachnospirales</taxon>
        <taxon>Lachnospiraceae</taxon>
        <taxon>Enterocloster</taxon>
    </lineage>
</organism>
<evidence type="ECO:0000313" key="2">
    <source>
        <dbReference type="EMBL" id="MEQ2429022.1"/>
    </source>
</evidence>
<accession>A0ABV1DFA4</accession>
<dbReference type="InterPro" id="IPR036390">
    <property type="entry name" value="WH_DNA-bd_sf"/>
</dbReference>
<name>A0ABV1DFA4_9FIRM</name>
<dbReference type="Pfam" id="PF00126">
    <property type="entry name" value="HTH_1"/>
    <property type="match status" value="1"/>
</dbReference>
<dbReference type="Proteomes" id="UP001454086">
    <property type="component" value="Unassembled WGS sequence"/>
</dbReference>
<evidence type="ECO:0000259" key="1">
    <source>
        <dbReference type="Pfam" id="PF00126"/>
    </source>
</evidence>
<dbReference type="InterPro" id="IPR036388">
    <property type="entry name" value="WH-like_DNA-bd_sf"/>
</dbReference>
<feature type="domain" description="HTH lysR-type" evidence="1">
    <location>
        <begin position="50"/>
        <end position="103"/>
    </location>
</feature>
<dbReference type="InterPro" id="IPR051815">
    <property type="entry name" value="Molybdate_resp_trans_reg"/>
</dbReference>
<gene>
    <name evidence="2" type="ORF">WMQ36_29080</name>
</gene>
<evidence type="ECO:0000313" key="3">
    <source>
        <dbReference type="Proteomes" id="UP001454086"/>
    </source>
</evidence>
<sequence>MNSESVTDHGSLSSSSNPISPAHYLLKLQVYNTSPHFGKGVISLMLLIQQGHSIRSASQVMNMAYSKAWHLIRSAEEDLGFALIIKKKGGSTRAGSVLTPEGQCLLTQFQKFESSVHKCVDQLFLEYFPSAPVPEDD</sequence>
<proteinExistence type="predicted"/>
<dbReference type="EMBL" id="JBBMFM010000255">
    <property type="protein sequence ID" value="MEQ2429022.1"/>
    <property type="molecule type" value="Genomic_DNA"/>
</dbReference>
<dbReference type="RefSeq" id="WP_008726812.1">
    <property type="nucleotide sequence ID" value="NZ_JAJFEB010000034.1"/>
</dbReference>